<evidence type="ECO:0000259" key="3">
    <source>
        <dbReference type="Pfam" id="PF01826"/>
    </source>
</evidence>
<name>A0AAD7YEA2_MYTSE</name>
<organism evidence="4 5">
    <name type="scientific">Mythimna separata</name>
    <name type="common">Oriental armyworm</name>
    <name type="synonym">Pseudaletia separata</name>
    <dbReference type="NCBI Taxonomy" id="271217"/>
    <lineage>
        <taxon>Eukaryota</taxon>
        <taxon>Metazoa</taxon>
        <taxon>Ecdysozoa</taxon>
        <taxon>Arthropoda</taxon>
        <taxon>Hexapoda</taxon>
        <taxon>Insecta</taxon>
        <taxon>Pterygota</taxon>
        <taxon>Neoptera</taxon>
        <taxon>Endopterygota</taxon>
        <taxon>Lepidoptera</taxon>
        <taxon>Glossata</taxon>
        <taxon>Ditrysia</taxon>
        <taxon>Noctuoidea</taxon>
        <taxon>Noctuidae</taxon>
        <taxon>Noctuinae</taxon>
        <taxon>Hadenini</taxon>
        <taxon>Mythimna</taxon>
    </lineage>
</organism>
<dbReference type="InterPro" id="IPR051368">
    <property type="entry name" value="SerProtInhib-TIL_Domain"/>
</dbReference>
<accession>A0AAD7YEA2</accession>
<dbReference type="CDD" id="cd19941">
    <property type="entry name" value="TIL"/>
    <property type="match status" value="2"/>
</dbReference>
<keyword evidence="1" id="KW-0646">Protease inhibitor</keyword>
<dbReference type="InterPro" id="IPR002919">
    <property type="entry name" value="TIL_dom"/>
</dbReference>
<evidence type="ECO:0000256" key="1">
    <source>
        <dbReference type="ARBA" id="ARBA00022690"/>
    </source>
</evidence>
<evidence type="ECO:0000313" key="5">
    <source>
        <dbReference type="Proteomes" id="UP001231518"/>
    </source>
</evidence>
<keyword evidence="5" id="KW-1185">Reference proteome</keyword>
<dbReference type="SUPFAM" id="SSF57567">
    <property type="entry name" value="Serine protease inhibitors"/>
    <property type="match status" value="3"/>
</dbReference>
<evidence type="ECO:0000256" key="2">
    <source>
        <dbReference type="ARBA" id="ARBA00023157"/>
    </source>
</evidence>
<feature type="domain" description="TIL" evidence="3">
    <location>
        <begin position="103"/>
        <end position="155"/>
    </location>
</feature>
<reference evidence="4" key="1">
    <citation type="submission" date="2023-03" db="EMBL/GenBank/DDBJ databases">
        <title>Chromosome-level genomes of two armyworms, Mythimna separata and Mythimna loreyi, provide insights into the biosynthesis and reception of sex pheromones.</title>
        <authorList>
            <person name="Zhao H."/>
        </authorList>
    </citation>
    <scope>NUCLEOTIDE SEQUENCE</scope>
    <source>
        <strain evidence="4">BeijingLab</strain>
        <tissue evidence="4">Pupa</tissue>
    </source>
</reference>
<dbReference type="Gene3D" id="2.10.25.10">
    <property type="entry name" value="Laminin"/>
    <property type="match status" value="3"/>
</dbReference>
<dbReference type="Proteomes" id="UP001231518">
    <property type="component" value="Chromosome 17"/>
</dbReference>
<dbReference type="GO" id="GO:0030414">
    <property type="term" value="F:peptidase inhibitor activity"/>
    <property type="evidence" value="ECO:0007669"/>
    <property type="project" value="UniProtKB-KW"/>
</dbReference>
<dbReference type="PANTHER" id="PTHR23259">
    <property type="entry name" value="RIDDLE"/>
    <property type="match status" value="1"/>
</dbReference>
<dbReference type="Pfam" id="PF01826">
    <property type="entry name" value="TIL"/>
    <property type="match status" value="2"/>
</dbReference>
<dbReference type="PANTHER" id="PTHR23259:SF70">
    <property type="entry name" value="ACCESSORY GLAND PROTEIN ACP62F-RELATED"/>
    <property type="match status" value="1"/>
</dbReference>
<protein>
    <recommendedName>
        <fullName evidence="3">TIL domain-containing protein</fullName>
    </recommendedName>
</protein>
<dbReference type="InterPro" id="IPR036084">
    <property type="entry name" value="Ser_inhib-like_sf"/>
</dbReference>
<dbReference type="AlphaFoldDB" id="A0AAD7YEA2"/>
<sequence>MTCKENQVYKRCEALEKTCAKRNPKVPSPCVPGCFCQDGYVKAPNGQCVRPEECPKAQITRTNQSTNVGPTTLPPTEVQFQLQIGPMVHDSQPSHHDPSVEDCGLDEAYLTCGWCEPSCTNPLPICSNKVCTRGCLCRPPLLRHHSGRCVEAKDCFPESCNDPNEEFVCLFGCELRCDGRCIKPRYCVLGCYCKLGLLRDTTGLCVLKENCTNSTEVRGTPVNLKKKLSNDEGMFNTLTWKTLNLMV</sequence>
<gene>
    <name evidence="4" type="ORF">PYW07_005416</name>
</gene>
<evidence type="ECO:0000313" key="4">
    <source>
        <dbReference type="EMBL" id="KAJ8712574.1"/>
    </source>
</evidence>
<keyword evidence="2" id="KW-1015">Disulfide bond</keyword>
<proteinExistence type="predicted"/>
<dbReference type="EMBL" id="JARGEI010000021">
    <property type="protein sequence ID" value="KAJ8712574.1"/>
    <property type="molecule type" value="Genomic_DNA"/>
</dbReference>
<feature type="domain" description="TIL" evidence="3">
    <location>
        <begin position="3"/>
        <end position="54"/>
    </location>
</feature>
<comment type="caution">
    <text evidence="4">The sequence shown here is derived from an EMBL/GenBank/DDBJ whole genome shotgun (WGS) entry which is preliminary data.</text>
</comment>